<evidence type="ECO:0000313" key="2">
    <source>
        <dbReference type="EMBL" id="PXX34925.1"/>
    </source>
</evidence>
<proteinExistence type="predicted"/>
<dbReference type="AlphaFoldDB" id="A0A318IWV5"/>
<comment type="caution">
    <text evidence="2">The sequence shown here is derived from an EMBL/GenBank/DDBJ whole genome shotgun (WGS) entry which is preliminary data.</text>
</comment>
<dbReference type="Proteomes" id="UP000247792">
    <property type="component" value="Unassembled WGS sequence"/>
</dbReference>
<keyword evidence="1" id="KW-0472">Membrane</keyword>
<evidence type="ECO:0000256" key="1">
    <source>
        <dbReference type="SAM" id="Phobius"/>
    </source>
</evidence>
<dbReference type="RefSeq" id="WP_110258387.1">
    <property type="nucleotide sequence ID" value="NZ_QJKB01000024.1"/>
</dbReference>
<feature type="transmembrane region" description="Helical" evidence="1">
    <location>
        <begin position="61"/>
        <end position="82"/>
    </location>
</feature>
<feature type="transmembrane region" description="Helical" evidence="1">
    <location>
        <begin position="176"/>
        <end position="196"/>
    </location>
</feature>
<dbReference type="EMBL" id="QJKB01000024">
    <property type="protein sequence ID" value="PXX34925.1"/>
    <property type="molecule type" value="Genomic_DNA"/>
</dbReference>
<gene>
    <name evidence="2" type="ORF">DFR42_1244</name>
</gene>
<protein>
    <recommendedName>
        <fullName evidence="4">ABC-2 family transporter</fullName>
    </recommendedName>
</protein>
<feature type="transmembrane region" description="Helical" evidence="1">
    <location>
        <begin position="25"/>
        <end position="46"/>
    </location>
</feature>
<name>A0A318IWV5_9BURK</name>
<keyword evidence="1" id="KW-1133">Transmembrane helix</keyword>
<reference evidence="2 3" key="1">
    <citation type="submission" date="2018-05" db="EMBL/GenBank/DDBJ databases">
        <title>Genomic Encyclopedia of Type Strains, Phase IV (KMG-IV): sequencing the most valuable type-strain genomes for metagenomic binning, comparative biology and taxonomic classification.</title>
        <authorList>
            <person name="Goeker M."/>
        </authorList>
    </citation>
    <scope>NUCLEOTIDE SEQUENCE [LARGE SCALE GENOMIC DNA]</scope>
    <source>
        <strain evidence="2 3">DSM 19792</strain>
    </source>
</reference>
<dbReference type="OrthoDB" id="5966766at2"/>
<evidence type="ECO:0000313" key="3">
    <source>
        <dbReference type="Proteomes" id="UP000247792"/>
    </source>
</evidence>
<organism evidence="2 3">
    <name type="scientific">Undibacterium pigrum</name>
    <dbReference type="NCBI Taxonomy" id="401470"/>
    <lineage>
        <taxon>Bacteria</taxon>
        <taxon>Pseudomonadati</taxon>
        <taxon>Pseudomonadota</taxon>
        <taxon>Betaproteobacteria</taxon>
        <taxon>Burkholderiales</taxon>
        <taxon>Oxalobacteraceae</taxon>
        <taxon>Undibacterium</taxon>
    </lineage>
</organism>
<sequence length="270" mass="31117">MNNFFNPTRFSRLLDAHWAEKRREYVWFFAVLAMLDLIFMVIFLGTGHHALLRQFQLSGQVFWYMLGLLFSGLIFAGRYFKYQLNPGASLIALMRPASVFEKWLMAFLVISIFYPLAYTLLYMLLNYPAVMLAKAVVKMSSCETCLYDFRLYFPFLTTDLVVDGTGNARPILNEQMLFFMTLSAAQAFIAAGTAYFKRSPVLRTLLVLFLLFVLSIWTETSPQLGIFASVSDEAVHYSMMEYLLSLGLWLGVPVLLWAALYFFIKEREIA</sequence>
<keyword evidence="1" id="KW-0812">Transmembrane</keyword>
<accession>A0A318IWV5</accession>
<evidence type="ECO:0008006" key="4">
    <source>
        <dbReference type="Google" id="ProtNLM"/>
    </source>
</evidence>
<feature type="transmembrane region" description="Helical" evidence="1">
    <location>
        <begin position="242"/>
        <end position="264"/>
    </location>
</feature>
<keyword evidence="3" id="KW-1185">Reference proteome</keyword>
<feature type="transmembrane region" description="Helical" evidence="1">
    <location>
        <begin position="103"/>
        <end position="125"/>
    </location>
</feature>
<feature type="transmembrane region" description="Helical" evidence="1">
    <location>
        <begin position="205"/>
        <end position="230"/>
    </location>
</feature>